<dbReference type="Proteomes" id="UP001497535">
    <property type="component" value="Unassembled WGS sequence"/>
</dbReference>
<gene>
    <name evidence="1" type="ORF">MENTE1834_LOCUS27090</name>
</gene>
<comment type="caution">
    <text evidence="1">The sequence shown here is derived from an EMBL/GenBank/DDBJ whole genome shotgun (WGS) entry which is preliminary data.</text>
</comment>
<accession>A0ACB0ZNC7</accession>
<sequence>MNSTSLIIAWGLIRPTFQFFLSRVTSNSFRAKISYPTLHSKLAIKTLSPN</sequence>
<evidence type="ECO:0000313" key="1">
    <source>
        <dbReference type="EMBL" id="CAK5079942.1"/>
    </source>
</evidence>
<name>A0ACB0ZNC7_MELEN</name>
<organism evidence="1 2">
    <name type="scientific">Meloidogyne enterolobii</name>
    <name type="common">Root-knot nematode worm</name>
    <name type="synonym">Meloidogyne mayaguensis</name>
    <dbReference type="NCBI Taxonomy" id="390850"/>
    <lineage>
        <taxon>Eukaryota</taxon>
        <taxon>Metazoa</taxon>
        <taxon>Ecdysozoa</taxon>
        <taxon>Nematoda</taxon>
        <taxon>Chromadorea</taxon>
        <taxon>Rhabditida</taxon>
        <taxon>Tylenchina</taxon>
        <taxon>Tylenchomorpha</taxon>
        <taxon>Tylenchoidea</taxon>
        <taxon>Meloidogynidae</taxon>
        <taxon>Meloidogyninae</taxon>
        <taxon>Meloidogyne</taxon>
    </lineage>
</organism>
<evidence type="ECO:0000313" key="2">
    <source>
        <dbReference type="Proteomes" id="UP001497535"/>
    </source>
</evidence>
<dbReference type="EMBL" id="CAVMJV010000040">
    <property type="protein sequence ID" value="CAK5079942.1"/>
    <property type="molecule type" value="Genomic_DNA"/>
</dbReference>
<protein>
    <submittedName>
        <fullName evidence="1">Uncharacterized protein</fullName>
    </submittedName>
</protein>
<proteinExistence type="predicted"/>
<keyword evidence="2" id="KW-1185">Reference proteome</keyword>
<reference evidence="1" key="1">
    <citation type="submission" date="2023-11" db="EMBL/GenBank/DDBJ databases">
        <authorList>
            <person name="Poullet M."/>
        </authorList>
    </citation>
    <scope>NUCLEOTIDE SEQUENCE</scope>
    <source>
        <strain evidence="1">E1834</strain>
    </source>
</reference>